<comment type="caution">
    <text evidence="6">The sequence shown here is derived from an EMBL/GenBank/DDBJ whole genome shotgun (WGS) entry which is preliminary data.</text>
</comment>
<gene>
    <name evidence="6" type="ORF">DFJ68_2258</name>
</gene>
<evidence type="ECO:0000256" key="4">
    <source>
        <dbReference type="ARBA" id="ARBA00022679"/>
    </source>
</evidence>
<organism evidence="6 7">
    <name type="scientific">Terracoccus luteus</name>
    <dbReference type="NCBI Taxonomy" id="53356"/>
    <lineage>
        <taxon>Bacteria</taxon>
        <taxon>Bacillati</taxon>
        <taxon>Actinomycetota</taxon>
        <taxon>Actinomycetes</taxon>
        <taxon>Micrococcales</taxon>
        <taxon>Intrasporangiaceae</taxon>
        <taxon>Terracoccus</taxon>
    </lineage>
</organism>
<keyword evidence="4 6" id="KW-0808">Transferase</keyword>
<dbReference type="InterPro" id="IPR027791">
    <property type="entry name" value="Galactosyl_T_C"/>
</dbReference>
<dbReference type="GO" id="GO:0016757">
    <property type="term" value="F:glycosyltransferase activity"/>
    <property type="evidence" value="ECO:0007669"/>
    <property type="project" value="UniProtKB-KW"/>
</dbReference>
<dbReference type="AlphaFoldDB" id="A0A495Y074"/>
<name>A0A495Y074_9MICO</name>
<evidence type="ECO:0000313" key="7">
    <source>
        <dbReference type="Proteomes" id="UP000278440"/>
    </source>
</evidence>
<dbReference type="Gene3D" id="3.90.550.10">
    <property type="entry name" value="Spore Coat Polysaccharide Biosynthesis Protein SpsA, Chain A"/>
    <property type="match status" value="1"/>
</dbReference>
<dbReference type="PANTHER" id="PTHR43179:SF12">
    <property type="entry name" value="GALACTOFURANOSYLTRANSFERASE GLFT2"/>
    <property type="match status" value="1"/>
</dbReference>
<dbReference type="PANTHER" id="PTHR43179">
    <property type="entry name" value="RHAMNOSYLTRANSFERASE WBBL"/>
    <property type="match status" value="1"/>
</dbReference>
<evidence type="ECO:0000259" key="5">
    <source>
        <dbReference type="Pfam" id="PF02709"/>
    </source>
</evidence>
<accession>A0A495Y074</accession>
<feature type="domain" description="Galactosyltransferase C-terminal" evidence="5">
    <location>
        <begin position="194"/>
        <end position="246"/>
    </location>
</feature>
<evidence type="ECO:0000256" key="3">
    <source>
        <dbReference type="ARBA" id="ARBA00022676"/>
    </source>
</evidence>
<keyword evidence="3" id="KW-0328">Glycosyltransferase</keyword>
<evidence type="ECO:0000256" key="1">
    <source>
        <dbReference type="ARBA" id="ARBA00004776"/>
    </source>
</evidence>
<evidence type="ECO:0000256" key="2">
    <source>
        <dbReference type="ARBA" id="ARBA00006739"/>
    </source>
</evidence>
<protein>
    <submittedName>
        <fullName evidence="6">GT2 family glycosyltransferase</fullName>
    </submittedName>
</protein>
<dbReference type="InterPro" id="IPR029044">
    <property type="entry name" value="Nucleotide-diphossugar_trans"/>
</dbReference>
<reference evidence="6 7" key="1">
    <citation type="submission" date="2018-10" db="EMBL/GenBank/DDBJ databases">
        <title>Sequencing the genomes of 1000 actinobacteria strains.</title>
        <authorList>
            <person name="Klenk H.-P."/>
        </authorList>
    </citation>
    <scope>NUCLEOTIDE SEQUENCE [LARGE SCALE GENOMIC DNA]</scope>
    <source>
        <strain evidence="6 7">DSM 44267</strain>
    </source>
</reference>
<proteinExistence type="inferred from homology"/>
<sequence length="319" mass="34001">MTAAAPTAGPPASGRRPRVGVVTIVAGRHRHLIAHLRALSRSEPRADVHVVVAMGDREIADLVDEGGSARSVVSTLVHVPDDGELPLAEARNVGAAAAVDAGCDLVVMLDVDCLVTRSTLAAYVDAHLRVEATAGPGAGPVVLSGPVAYLPPPRSRSGYPLEGLHLLADPHPARPAPPPGELVLADDLRLFWSLSFALSARDWQRVGGFATTYRGYGGEDTDFGMRLAAAGGRLYWVGGAEAYHQHHPVESPPVRHLESVVRNANHFREQWGWFPMEGWLEGFERLGLARHDAARDLWVVTGADGDAVEVDVALDHASQ</sequence>
<comment type="pathway">
    <text evidence="1">Cell wall biogenesis; cell wall polysaccharide biosynthesis.</text>
</comment>
<dbReference type="EMBL" id="RBXT01000001">
    <property type="protein sequence ID" value="RKT78805.1"/>
    <property type="molecule type" value="Genomic_DNA"/>
</dbReference>
<keyword evidence="7" id="KW-1185">Reference proteome</keyword>
<dbReference type="SUPFAM" id="SSF53448">
    <property type="entry name" value="Nucleotide-diphospho-sugar transferases"/>
    <property type="match status" value="1"/>
</dbReference>
<comment type="similarity">
    <text evidence="2">Belongs to the glycosyltransferase 2 family.</text>
</comment>
<dbReference type="Proteomes" id="UP000278440">
    <property type="component" value="Unassembled WGS sequence"/>
</dbReference>
<dbReference type="Pfam" id="PF02709">
    <property type="entry name" value="Glyco_transf_7C"/>
    <property type="match status" value="1"/>
</dbReference>
<evidence type="ECO:0000313" key="6">
    <source>
        <dbReference type="EMBL" id="RKT78805.1"/>
    </source>
</evidence>